<dbReference type="FunFam" id="3.40.50.300:FF:000011">
    <property type="entry name" value="Putative ABC transporter ATP-binding component"/>
    <property type="match status" value="1"/>
</dbReference>
<keyword evidence="8" id="KW-0378">Hydrolase</keyword>
<dbReference type="PANTHER" id="PTHR19211:SF14">
    <property type="entry name" value="ATP-BINDING CASSETTE SUB-FAMILY F MEMBER 1"/>
    <property type="match status" value="1"/>
</dbReference>
<organism evidence="8 9">
    <name type="scientific">Nitrospira lenta</name>
    <dbReference type="NCBI Taxonomy" id="1436998"/>
    <lineage>
        <taxon>Bacteria</taxon>
        <taxon>Pseudomonadati</taxon>
        <taxon>Nitrospirota</taxon>
        <taxon>Nitrospiria</taxon>
        <taxon>Nitrospirales</taxon>
        <taxon>Nitrospiraceae</taxon>
        <taxon>Nitrospira</taxon>
    </lineage>
</organism>
<name>A0A330L8A3_9BACT</name>
<evidence type="ECO:0000256" key="6">
    <source>
        <dbReference type="SAM" id="MobiDB-lite"/>
    </source>
</evidence>
<dbReference type="RefSeq" id="WP_121990125.1">
    <property type="nucleotide sequence ID" value="NZ_OUNR01000017.1"/>
</dbReference>
<gene>
    <name evidence="8" type="ORF">NITLEN_40385</name>
</gene>
<evidence type="ECO:0000259" key="7">
    <source>
        <dbReference type="PROSITE" id="PS50893"/>
    </source>
</evidence>
<reference evidence="9" key="1">
    <citation type="submission" date="2018-04" db="EMBL/GenBank/DDBJ databases">
        <authorList>
            <person name="Lucker S."/>
            <person name="Sakoula D."/>
        </authorList>
    </citation>
    <scope>NUCLEOTIDE SEQUENCE [LARGE SCALE GENOMIC DNA]</scope>
</reference>
<evidence type="ECO:0000256" key="5">
    <source>
        <dbReference type="ARBA" id="ARBA00074044"/>
    </source>
</evidence>
<dbReference type="Gene3D" id="1.10.287.380">
    <property type="entry name" value="Valyl-tRNA synthetase, C-terminal domain"/>
    <property type="match status" value="1"/>
</dbReference>
<protein>
    <recommendedName>
        <fullName evidence="5">Probable ATP-binding protein YbiT</fullName>
    </recommendedName>
</protein>
<dbReference type="Pfam" id="PF12848">
    <property type="entry name" value="ABC_tran_Xtn"/>
    <property type="match status" value="1"/>
</dbReference>
<keyword evidence="3" id="KW-0067">ATP-binding</keyword>
<dbReference type="FunCoup" id="A0A330L8A3">
    <property type="interactions" value="421"/>
</dbReference>
<dbReference type="Proteomes" id="UP000248168">
    <property type="component" value="Unassembled WGS sequence"/>
</dbReference>
<dbReference type="AlphaFoldDB" id="A0A330L8A3"/>
<dbReference type="InterPro" id="IPR003439">
    <property type="entry name" value="ABC_transporter-like_ATP-bd"/>
</dbReference>
<dbReference type="InParanoid" id="A0A330L8A3"/>
<feature type="compositionally biased region" description="Basic and acidic residues" evidence="6">
    <location>
        <begin position="494"/>
        <end position="506"/>
    </location>
</feature>
<evidence type="ECO:0000256" key="4">
    <source>
        <dbReference type="ARBA" id="ARBA00061551"/>
    </source>
</evidence>
<keyword evidence="2" id="KW-0547">Nucleotide-binding</keyword>
<dbReference type="InterPro" id="IPR032781">
    <property type="entry name" value="ABC_tran_Xtn"/>
</dbReference>
<dbReference type="InterPro" id="IPR050611">
    <property type="entry name" value="ABCF"/>
</dbReference>
<evidence type="ECO:0000256" key="3">
    <source>
        <dbReference type="ARBA" id="ARBA00022840"/>
    </source>
</evidence>
<keyword evidence="9" id="KW-1185">Reference proteome</keyword>
<proteinExistence type="inferred from homology"/>
<evidence type="ECO:0000313" key="9">
    <source>
        <dbReference type="Proteomes" id="UP000248168"/>
    </source>
</evidence>
<evidence type="ECO:0000256" key="1">
    <source>
        <dbReference type="ARBA" id="ARBA00022737"/>
    </source>
</evidence>
<dbReference type="InterPro" id="IPR003593">
    <property type="entry name" value="AAA+_ATPase"/>
</dbReference>
<dbReference type="OrthoDB" id="9808609at2"/>
<feature type="domain" description="ABC transporter" evidence="7">
    <location>
        <begin position="2"/>
        <end position="212"/>
    </location>
</feature>
<evidence type="ECO:0000256" key="2">
    <source>
        <dbReference type="ARBA" id="ARBA00022741"/>
    </source>
</evidence>
<dbReference type="InterPro" id="IPR027417">
    <property type="entry name" value="P-loop_NTPase"/>
</dbReference>
<accession>A0A330L8A3</accession>
<dbReference type="Gene3D" id="3.40.50.300">
    <property type="entry name" value="P-loop containing nucleotide triphosphate hydrolases"/>
    <property type="match status" value="2"/>
</dbReference>
<dbReference type="EMBL" id="OUNR01000017">
    <property type="protein sequence ID" value="SPP65912.1"/>
    <property type="molecule type" value="Genomic_DNA"/>
</dbReference>
<dbReference type="CDD" id="cd03221">
    <property type="entry name" value="ABCF_EF-3"/>
    <property type="match status" value="2"/>
</dbReference>
<keyword evidence="1" id="KW-0677">Repeat</keyword>
<dbReference type="GO" id="GO:0005524">
    <property type="term" value="F:ATP binding"/>
    <property type="evidence" value="ECO:0007669"/>
    <property type="project" value="UniProtKB-KW"/>
</dbReference>
<dbReference type="GO" id="GO:0016887">
    <property type="term" value="F:ATP hydrolysis activity"/>
    <property type="evidence" value="ECO:0007669"/>
    <property type="project" value="InterPro"/>
</dbReference>
<feature type="region of interest" description="Disordered" evidence="6">
    <location>
        <begin position="494"/>
        <end position="528"/>
    </location>
</feature>
<dbReference type="PROSITE" id="PS00211">
    <property type="entry name" value="ABC_TRANSPORTER_1"/>
    <property type="match status" value="1"/>
</dbReference>
<dbReference type="Pfam" id="PF00005">
    <property type="entry name" value="ABC_tran"/>
    <property type="match status" value="2"/>
</dbReference>
<feature type="compositionally biased region" description="Low complexity" evidence="6">
    <location>
        <begin position="513"/>
        <end position="523"/>
    </location>
</feature>
<dbReference type="InterPro" id="IPR037118">
    <property type="entry name" value="Val-tRNA_synth_C_sf"/>
</dbReference>
<evidence type="ECO:0000313" key="8">
    <source>
        <dbReference type="EMBL" id="SPP65912.1"/>
    </source>
</evidence>
<dbReference type="SMART" id="SM00382">
    <property type="entry name" value="AAA"/>
    <property type="match status" value="2"/>
</dbReference>
<dbReference type="SUPFAM" id="SSF52540">
    <property type="entry name" value="P-loop containing nucleoside triphosphate hydrolases"/>
    <property type="match status" value="2"/>
</dbReference>
<comment type="similarity">
    <text evidence="4">Belongs to the ABC transporter superfamily. ABCF family. YbiT subfamily.</text>
</comment>
<dbReference type="PROSITE" id="PS50893">
    <property type="entry name" value="ABC_TRANSPORTER_2"/>
    <property type="match status" value="2"/>
</dbReference>
<dbReference type="PANTHER" id="PTHR19211">
    <property type="entry name" value="ATP-BINDING TRANSPORT PROTEIN-RELATED"/>
    <property type="match status" value="1"/>
</dbReference>
<dbReference type="InterPro" id="IPR017871">
    <property type="entry name" value="ABC_transporter-like_CS"/>
</dbReference>
<dbReference type="FunFam" id="3.40.50.300:FF:000070">
    <property type="entry name" value="Putative ABC transporter ATP-binding component"/>
    <property type="match status" value="1"/>
</dbReference>
<feature type="domain" description="ABC transporter" evidence="7">
    <location>
        <begin position="279"/>
        <end position="493"/>
    </location>
</feature>
<sequence>MLQIESVHKQYSTRILLEGASAHLRPNSRVGLVGPNGAGKTTLFRMILGEESPDKGSIRKRPRLRVGYLPQELETIIGKNVLDATHRDLYPEHEAERILMGLGFSEIDFTRQVEKLSGGYRMRVALAHLLLTNPDVLMLDEPTNHLDKPTQRWFEQFLLDSEMTLLLISHDTAFLDRVVTHIWDLRHHKIEEYRGNYAAFQRLKAERDAQREAAAGRQAKEVARVQTFVDRFRYQANKASQVQSRIKQLEKVKMIEIKRDPKRVKFKFPLPAASGRQVLELEGAAKRYGEKVVYDRVDCSIERGQRVALVGENGAGKSTLLKMLAGALEPDKGKRSVGHGVTLHYFAQHQAETLNPEHSILQSLSEVSHQAEMNFLRGIAGAFLFTGDDQKKPIKALSGGERNRVALARMLVEPANTLLLDEPTNHLDPASVDMLTDALSDFPGTIIFISHDPTFLTRVCTRVIEIEEGKARSFSGDYEYYLWKKAQEIDSIKESSDDLKGADRGKNAGPTRAMASQAPAKSAAGDRRDLNKTQARLEKQVARAEAEIAECETKIKARDLELANPSLYKEKSTAWSDLQIEYDGWKKDLVRLTARWETLSAELEDVKQKLTAFA</sequence>